<comment type="caution">
    <text evidence="1">The sequence shown here is derived from an EMBL/GenBank/DDBJ whole genome shotgun (WGS) entry which is preliminary data.</text>
</comment>
<dbReference type="AlphaFoldDB" id="A0AAW2Y5U8"/>
<dbReference type="PANTHER" id="PTHR33240:SF15">
    <property type="entry name" value="GAG-PRO-LIKE PROTEIN"/>
    <property type="match status" value="1"/>
</dbReference>
<sequence>MDPKRNQNNDVVVILATISNFWVKKVLVDCESSVVIIFYDAYVQLESDSARQQKVNSPLTSFSGEMIEPLEEVMLTLSLDFYTKRFTEMVKFLVVKTPFTNNIILQRLSLNLVRAVTSTLNMKLKFHIPDGMAEAVGDE</sequence>
<dbReference type="PANTHER" id="PTHR33240">
    <property type="entry name" value="OS08G0508500 PROTEIN"/>
    <property type="match status" value="1"/>
</dbReference>
<reference evidence="1" key="2">
    <citation type="journal article" date="2024" name="Plant">
        <title>Genomic evolution and insights into agronomic trait innovations of Sesamum species.</title>
        <authorList>
            <person name="Miao H."/>
            <person name="Wang L."/>
            <person name="Qu L."/>
            <person name="Liu H."/>
            <person name="Sun Y."/>
            <person name="Le M."/>
            <person name="Wang Q."/>
            <person name="Wei S."/>
            <person name="Zheng Y."/>
            <person name="Lin W."/>
            <person name="Duan Y."/>
            <person name="Cao H."/>
            <person name="Xiong S."/>
            <person name="Wang X."/>
            <person name="Wei L."/>
            <person name="Li C."/>
            <person name="Ma Q."/>
            <person name="Ju M."/>
            <person name="Zhao R."/>
            <person name="Li G."/>
            <person name="Mu C."/>
            <person name="Tian Q."/>
            <person name="Mei H."/>
            <person name="Zhang T."/>
            <person name="Gao T."/>
            <person name="Zhang H."/>
        </authorList>
    </citation>
    <scope>NUCLEOTIDE SEQUENCE</scope>
    <source>
        <strain evidence="1">KEN1</strain>
    </source>
</reference>
<gene>
    <name evidence="1" type="ORF">Slati_0005400</name>
</gene>
<name>A0AAW2Y5U8_9LAMI</name>
<dbReference type="EMBL" id="JACGWN010000001">
    <property type="protein sequence ID" value="KAL0461178.1"/>
    <property type="molecule type" value="Genomic_DNA"/>
</dbReference>
<evidence type="ECO:0000313" key="1">
    <source>
        <dbReference type="EMBL" id="KAL0461178.1"/>
    </source>
</evidence>
<accession>A0AAW2Y5U8</accession>
<protein>
    <submittedName>
        <fullName evidence="1">Uncharacterized protein</fullName>
    </submittedName>
</protein>
<organism evidence="1">
    <name type="scientific">Sesamum latifolium</name>
    <dbReference type="NCBI Taxonomy" id="2727402"/>
    <lineage>
        <taxon>Eukaryota</taxon>
        <taxon>Viridiplantae</taxon>
        <taxon>Streptophyta</taxon>
        <taxon>Embryophyta</taxon>
        <taxon>Tracheophyta</taxon>
        <taxon>Spermatophyta</taxon>
        <taxon>Magnoliopsida</taxon>
        <taxon>eudicotyledons</taxon>
        <taxon>Gunneridae</taxon>
        <taxon>Pentapetalae</taxon>
        <taxon>asterids</taxon>
        <taxon>lamiids</taxon>
        <taxon>Lamiales</taxon>
        <taxon>Pedaliaceae</taxon>
        <taxon>Sesamum</taxon>
    </lineage>
</organism>
<reference evidence="1" key="1">
    <citation type="submission" date="2020-06" db="EMBL/GenBank/DDBJ databases">
        <authorList>
            <person name="Li T."/>
            <person name="Hu X."/>
            <person name="Zhang T."/>
            <person name="Song X."/>
            <person name="Zhang H."/>
            <person name="Dai N."/>
            <person name="Sheng W."/>
            <person name="Hou X."/>
            <person name="Wei L."/>
        </authorList>
    </citation>
    <scope>NUCLEOTIDE SEQUENCE</scope>
    <source>
        <strain evidence="1">KEN1</strain>
        <tissue evidence="1">Leaf</tissue>
    </source>
</reference>
<proteinExistence type="predicted"/>